<evidence type="ECO:0000256" key="1">
    <source>
        <dbReference type="SAM" id="SignalP"/>
    </source>
</evidence>
<organism evidence="2 3">
    <name type="scientific">Ciceribacter naphthalenivorans</name>
    <dbReference type="NCBI Taxonomy" id="1118451"/>
    <lineage>
        <taxon>Bacteria</taxon>
        <taxon>Pseudomonadati</taxon>
        <taxon>Pseudomonadota</taxon>
        <taxon>Alphaproteobacteria</taxon>
        <taxon>Hyphomicrobiales</taxon>
        <taxon>Rhizobiaceae</taxon>
        <taxon>Ciceribacter</taxon>
    </lineage>
</organism>
<name>A0A512HKV7_9HYPH</name>
<keyword evidence="3" id="KW-1185">Reference proteome</keyword>
<protein>
    <recommendedName>
        <fullName evidence="4">DUF3251 domain-containing protein</fullName>
    </recommendedName>
</protein>
<feature type="signal peptide" evidence="1">
    <location>
        <begin position="1"/>
        <end position="22"/>
    </location>
</feature>
<feature type="chain" id="PRO_5021739048" description="DUF3251 domain-containing protein" evidence="1">
    <location>
        <begin position="23"/>
        <end position="203"/>
    </location>
</feature>
<sequence length="203" mass="22355">MAKLKTMLSAAMLALSASQTLAQSPEPNARALVTPAVLGEMRKLIDSEIVQISIAAQNRHHQKLTQSEIDALDKQWRAEREQDDKPLIAATLSNPLSVYLARIQGRSLGLYAEIFVMDQNGLNVGQSSVTSDFWQGDEDKFQKTFDVSNDAVFIDAPEWDDEAKIWRGQVSFTVAQSADKKPIGAVTVELNLTELERRAAAGI</sequence>
<gene>
    <name evidence="2" type="ORF">RNA01_30070</name>
</gene>
<dbReference type="Proteomes" id="UP000321717">
    <property type="component" value="Unassembled WGS sequence"/>
</dbReference>
<evidence type="ECO:0008006" key="4">
    <source>
        <dbReference type="Google" id="ProtNLM"/>
    </source>
</evidence>
<keyword evidence="1" id="KW-0732">Signal</keyword>
<dbReference type="AlphaFoldDB" id="A0A512HKV7"/>
<proteinExistence type="predicted"/>
<reference evidence="2 3" key="1">
    <citation type="submission" date="2019-07" db="EMBL/GenBank/DDBJ databases">
        <title>Whole genome shotgun sequence of Rhizobium naphthalenivorans NBRC 107585.</title>
        <authorList>
            <person name="Hosoyama A."/>
            <person name="Uohara A."/>
            <person name="Ohji S."/>
            <person name="Ichikawa N."/>
        </authorList>
    </citation>
    <scope>NUCLEOTIDE SEQUENCE [LARGE SCALE GENOMIC DNA]</scope>
    <source>
        <strain evidence="2 3">NBRC 107585</strain>
    </source>
</reference>
<evidence type="ECO:0000313" key="3">
    <source>
        <dbReference type="Proteomes" id="UP000321717"/>
    </source>
</evidence>
<dbReference type="EMBL" id="BJZP01000015">
    <property type="protein sequence ID" value="GEO86075.1"/>
    <property type="molecule type" value="Genomic_DNA"/>
</dbReference>
<accession>A0A512HKV7</accession>
<evidence type="ECO:0000313" key="2">
    <source>
        <dbReference type="EMBL" id="GEO86075.1"/>
    </source>
</evidence>
<dbReference type="OrthoDB" id="195732at2"/>
<comment type="caution">
    <text evidence="2">The sequence shown here is derived from an EMBL/GenBank/DDBJ whole genome shotgun (WGS) entry which is preliminary data.</text>
</comment>